<organism evidence="2 3">
    <name type="scientific">Tigriopus californicus</name>
    <name type="common">Marine copepod</name>
    <dbReference type="NCBI Taxonomy" id="6832"/>
    <lineage>
        <taxon>Eukaryota</taxon>
        <taxon>Metazoa</taxon>
        <taxon>Ecdysozoa</taxon>
        <taxon>Arthropoda</taxon>
        <taxon>Crustacea</taxon>
        <taxon>Multicrustacea</taxon>
        <taxon>Hexanauplia</taxon>
        <taxon>Copepoda</taxon>
        <taxon>Harpacticoida</taxon>
        <taxon>Harpacticidae</taxon>
        <taxon>Tigriopus</taxon>
    </lineage>
</organism>
<dbReference type="PROSITE" id="PS51257">
    <property type="entry name" value="PROKAR_LIPOPROTEIN"/>
    <property type="match status" value="1"/>
</dbReference>
<keyword evidence="1" id="KW-0732">Signal</keyword>
<comment type="caution">
    <text evidence="2">The sequence shown here is derived from an EMBL/GenBank/DDBJ whole genome shotgun (WGS) entry which is preliminary data.</text>
</comment>
<dbReference type="EMBL" id="VCGU01000011">
    <property type="protein sequence ID" value="TRY67264.1"/>
    <property type="molecule type" value="Genomic_DNA"/>
</dbReference>
<feature type="non-terminal residue" evidence="2">
    <location>
        <position position="143"/>
    </location>
</feature>
<accession>A0A553NPA9</accession>
<gene>
    <name evidence="2" type="ORF">TCAL_15889</name>
</gene>
<protein>
    <submittedName>
        <fullName evidence="2">Uncharacterized protein</fullName>
    </submittedName>
</protein>
<sequence length="143" mass="16483">MRPFILLVLVLNVLFVSCNEDTCSKEDSENSDCDSGAIDYSLNGLDQEDPILIQAIKDRFLVPPDPKKKLKLQQKPKGAILYGQYGQPAEVDKIFKQGLLRPHTILSIGLEHCSDWIVQYTHWKLRPYYPLVWLGSQRVRFEH</sequence>
<dbReference type="AlphaFoldDB" id="A0A553NPA9"/>
<dbReference type="Proteomes" id="UP000318571">
    <property type="component" value="Chromosome 4"/>
</dbReference>
<evidence type="ECO:0000313" key="2">
    <source>
        <dbReference type="EMBL" id="TRY67264.1"/>
    </source>
</evidence>
<feature type="chain" id="PRO_5022235273" evidence="1">
    <location>
        <begin position="19"/>
        <end position="143"/>
    </location>
</feature>
<reference evidence="2 3" key="1">
    <citation type="journal article" date="2018" name="Nat. Ecol. Evol.">
        <title>Genomic signatures of mitonuclear coevolution across populations of Tigriopus californicus.</title>
        <authorList>
            <person name="Barreto F.S."/>
            <person name="Watson E.T."/>
            <person name="Lima T.G."/>
            <person name="Willett C.S."/>
            <person name="Edmands S."/>
            <person name="Li W."/>
            <person name="Burton R.S."/>
        </authorList>
    </citation>
    <scope>NUCLEOTIDE SEQUENCE [LARGE SCALE GENOMIC DNA]</scope>
    <source>
        <strain evidence="2 3">San Diego</strain>
    </source>
</reference>
<evidence type="ECO:0000256" key="1">
    <source>
        <dbReference type="SAM" id="SignalP"/>
    </source>
</evidence>
<keyword evidence="3" id="KW-1185">Reference proteome</keyword>
<proteinExistence type="predicted"/>
<feature type="signal peptide" evidence="1">
    <location>
        <begin position="1"/>
        <end position="18"/>
    </location>
</feature>
<name>A0A553NPA9_TIGCA</name>
<evidence type="ECO:0000313" key="3">
    <source>
        <dbReference type="Proteomes" id="UP000318571"/>
    </source>
</evidence>